<dbReference type="AlphaFoldDB" id="A0A6V7PXT5"/>
<dbReference type="PANTHER" id="PTHR42685">
    <property type="entry name" value="GERANYLGERANYL DIPHOSPHATE REDUCTASE"/>
    <property type="match status" value="1"/>
</dbReference>
<sequence length="110" mass="11595">MAAYINLTEMYVGDDVSLDFYAWVFPKCDHVTVGTGTAAAKPAIHRLQAVAKPGRHPSSPVVSSSASRPTPSPGGGAVAPLAPTTTSTAKVEETRPAPTPKEPEGMYWMR</sequence>
<feature type="region of interest" description="Disordered" evidence="1">
    <location>
        <begin position="50"/>
        <end position="110"/>
    </location>
</feature>
<accession>A0A6V7PXT5</accession>
<proteinExistence type="predicted"/>
<dbReference type="GO" id="GO:0009535">
    <property type="term" value="C:chloroplast thylakoid membrane"/>
    <property type="evidence" value="ECO:0007669"/>
    <property type="project" value="TreeGrafter"/>
</dbReference>
<dbReference type="GO" id="GO:0015995">
    <property type="term" value="P:chlorophyll biosynthetic process"/>
    <property type="evidence" value="ECO:0007669"/>
    <property type="project" value="TreeGrafter"/>
</dbReference>
<dbReference type="EMBL" id="LR862153">
    <property type="protein sequence ID" value="CAD1835591.1"/>
    <property type="molecule type" value="Genomic_DNA"/>
</dbReference>
<reference evidence="2" key="1">
    <citation type="submission" date="2020-07" db="EMBL/GenBank/DDBJ databases">
        <authorList>
            <person name="Lin J."/>
        </authorList>
    </citation>
    <scope>NUCLEOTIDE SEQUENCE</scope>
</reference>
<dbReference type="Gene3D" id="3.30.9.10">
    <property type="entry name" value="D-Amino Acid Oxidase, subunit A, domain 2"/>
    <property type="match status" value="1"/>
</dbReference>
<gene>
    <name evidence="2" type="ORF">CB5_LOCUS18802</name>
</gene>
<organism evidence="2">
    <name type="scientific">Ananas comosus var. bracteatus</name>
    <name type="common">red pineapple</name>
    <dbReference type="NCBI Taxonomy" id="296719"/>
    <lineage>
        <taxon>Eukaryota</taxon>
        <taxon>Viridiplantae</taxon>
        <taxon>Streptophyta</taxon>
        <taxon>Embryophyta</taxon>
        <taxon>Tracheophyta</taxon>
        <taxon>Spermatophyta</taxon>
        <taxon>Magnoliopsida</taxon>
        <taxon>Liliopsida</taxon>
        <taxon>Poales</taxon>
        <taxon>Bromeliaceae</taxon>
        <taxon>Bromelioideae</taxon>
        <taxon>Ananas</taxon>
    </lineage>
</organism>
<dbReference type="GO" id="GO:0045550">
    <property type="term" value="F:geranylgeranyl reductase activity"/>
    <property type="evidence" value="ECO:0007669"/>
    <property type="project" value="TreeGrafter"/>
</dbReference>
<evidence type="ECO:0000256" key="1">
    <source>
        <dbReference type="SAM" id="MobiDB-lite"/>
    </source>
</evidence>
<evidence type="ECO:0000313" key="2">
    <source>
        <dbReference type="EMBL" id="CAD1835591.1"/>
    </source>
</evidence>
<dbReference type="PANTHER" id="PTHR42685:SF13">
    <property type="entry name" value="GERANYLGERANYL DIPHOSPHATE REDUCTASE"/>
    <property type="match status" value="1"/>
</dbReference>
<feature type="compositionally biased region" description="Low complexity" evidence="1">
    <location>
        <begin position="56"/>
        <end position="69"/>
    </location>
</feature>
<dbReference type="InterPro" id="IPR050407">
    <property type="entry name" value="Geranylgeranyl_reductase"/>
</dbReference>
<name>A0A6V7PXT5_ANACO</name>
<protein>
    <submittedName>
        <fullName evidence="2">Uncharacterized protein</fullName>
    </submittedName>
</protein>